<comment type="caution">
    <text evidence="1">The sequence shown here is derived from an EMBL/GenBank/DDBJ whole genome shotgun (WGS) entry which is preliminary data.</text>
</comment>
<name>A0ACC0G4Z9_9ERIC</name>
<organism evidence="1 2">
    <name type="scientific">Camellia lanceoleosa</name>
    <dbReference type="NCBI Taxonomy" id="1840588"/>
    <lineage>
        <taxon>Eukaryota</taxon>
        <taxon>Viridiplantae</taxon>
        <taxon>Streptophyta</taxon>
        <taxon>Embryophyta</taxon>
        <taxon>Tracheophyta</taxon>
        <taxon>Spermatophyta</taxon>
        <taxon>Magnoliopsida</taxon>
        <taxon>eudicotyledons</taxon>
        <taxon>Gunneridae</taxon>
        <taxon>Pentapetalae</taxon>
        <taxon>asterids</taxon>
        <taxon>Ericales</taxon>
        <taxon>Theaceae</taxon>
        <taxon>Camellia</taxon>
    </lineage>
</organism>
<protein>
    <submittedName>
        <fullName evidence="1">Uncharacterized protein</fullName>
    </submittedName>
</protein>
<reference evidence="1 2" key="1">
    <citation type="journal article" date="2022" name="Plant J.">
        <title>Chromosome-level genome of Camellia lanceoleosa provides a valuable resource for understanding genome evolution and self-incompatibility.</title>
        <authorList>
            <person name="Gong W."/>
            <person name="Xiao S."/>
            <person name="Wang L."/>
            <person name="Liao Z."/>
            <person name="Chang Y."/>
            <person name="Mo W."/>
            <person name="Hu G."/>
            <person name="Li W."/>
            <person name="Zhao G."/>
            <person name="Zhu H."/>
            <person name="Hu X."/>
            <person name="Ji K."/>
            <person name="Xiang X."/>
            <person name="Song Q."/>
            <person name="Yuan D."/>
            <person name="Jin S."/>
            <person name="Zhang L."/>
        </authorList>
    </citation>
    <scope>NUCLEOTIDE SEQUENCE [LARGE SCALE GENOMIC DNA]</scope>
    <source>
        <strain evidence="1">SQ_2022a</strain>
    </source>
</reference>
<gene>
    <name evidence="1" type="ORF">LOK49_LG10G01640</name>
</gene>
<evidence type="ECO:0000313" key="2">
    <source>
        <dbReference type="Proteomes" id="UP001060215"/>
    </source>
</evidence>
<accession>A0ACC0G4Z9</accession>
<dbReference type="Proteomes" id="UP001060215">
    <property type="component" value="Chromosome 10"/>
</dbReference>
<evidence type="ECO:0000313" key="1">
    <source>
        <dbReference type="EMBL" id="KAI7996148.1"/>
    </source>
</evidence>
<sequence>MNRAPRWKDKPTAMNGNRRTAVDSGQGLWLGFVGEDEG</sequence>
<dbReference type="EMBL" id="CM045767">
    <property type="protein sequence ID" value="KAI7996148.1"/>
    <property type="molecule type" value="Genomic_DNA"/>
</dbReference>
<proteinExistence type="predicted"/>
<keyword evidence="2" id="KW-1185">Reference proteome</keyword>